<dbReference type="AlphaFoldDB" id="A0A4R2SPX1"/>
<dbReference type="InterPro" id="IPR013324">
    <property type="entry name" value="RNA_pol_sigma_r3/r4-like"/>
</dbReference>
<dbReference type="InterPro" id="IPR014284">
    <property type="entry name" value="RNA_pol_sigma-70_dom"/>
</dbReference>
<dbReference type="NCBIfam" id="NF009182">
    <property type="entry name" value="PRK12530.1"/>
    <property type="match status" value="1"/>
</dbReference>
<dbReference type="InterPro" id="IPR039425">
    <property type="entry name" value="RNA_pol_sigma-70-like"/>
</dbReference>
<organism evidence="8 9">
    <name type="scientific">Cricetibacter osteomyelitidis</name>
    <dbReference type="NCBI Taxonomy" id="1521931"/>
    <lineage>
        <taxon>Bacteria</taxon>
        <taxon>Pseudomonadati</taxon>
        <taxon>Pseudomonadota</taxon>
        <taxon>Gammaproteobacteria</taxon>
        <taxon>Pasteurellales</taxon>
        <taxon>Pasteurellaceae</taxon>
        <taxon>Cricetibacter</taxon>
    </lineage>
</organism>
<keyword evidence="5" id="KW-0804">Transcription</keyword>
<name>A0A4R2SPX1_9PAST</name>
<dbReference type="RefSeq" id="WP_131978263.1">
    <property type="nucleotide sequence ID" value="NZ_SLYB01000024.1"/>
</dbReference>
<dbReference type="PANTHER" id="PTHR43133">
    <property type="entry name" value="RNA POLYMERASE ECF-TYPE SIGMA FACTO"/>
    <property type="match status" value="1"/>
</dbReference>
<feature type="domain" description="RNA polymerase sigma-70 region 2" evidence="6">
    <location>
        <begin position="20"/>
        <end position="81"/>
    </location>
</feature>
<evidence type="ECO:0000256" key="4">
    <source>
        <dbReference type="ARBA" id="ARBA00023125"/>
    </source>
</evidence>
<protein>
    <submittedName>
        <fullName evidence="8">RNA polymerase sigma-70 factor (ECF subfamily)</fullName>
    </submittedName>
</protein>
<dbReference type="InterPro" id="IPR014289">
    <property type="entry name" value="RNA_pol_sigma-24-rel"/>
</dbReference>
<evidence type="ECO:0000259" key="6">
    <source>
        <dbReference type="Pfam" id="PF04542"/>
    </source>
</evidence>
<sequence length="190" mass="22612">MIEKGSKQFISPEQIAEIREQMLKFAYLQLQDNPLAEDIVQEAFFYALKNIGSFQRQAALKTWIFAILKNKIIDYFRQKGRFVLESEIVDEQTDSGNHFFDEQGHWKEEYYTDCRQESESAVYSEEFWLLFETCLTRLPALQSRVFMMREYFECSTNEICEQVEISSSNLHVLLYRARLQLQHCLAKKLM</sequence>
<dbReference type="InterPro" id="IPR013249">
    <property type="entry name" value="RNA_pol_sigma70_r4_t2"/>
</dbReference>
<dbReference type="GO" id="GO:0016987">
    <property type="term" value="F:sigma factor activity"/>
    <property type="evidence" value="ECO:0007669"/>
    <property type="project" value="UniProtKB-KW"/>
</dbReference>
<dbReference type="InterPro" id="IPR036388">
    <property type="entry name" value="WH-like_DNA-bd_sf"/>
</dbReference>
<comment type="similarity">
    <text evidence="1">Belongs to the sigma-70 factor family. ECF subfamily.</text>
</comment>
<dbReference type="SUPFAM" id="SSF88659">
    <property type="entry name" value="Sigma3 and sigma4 domains of RNA polymerase sigma factors"/>
    <property type="match status" value="1"/>
</dbReference>
<feature type="domain" description="RNA polymerase sigma factor 70 region 4 type 2" evidence="7">
    <location>
        <begin position="130"/>
        <end position="181"/>
    </location>
</feature>
<dbReference type="GO" id="GO:0003677">
    <property type="term" value="F:DNA binding"/>
    <property type="evidence" value="ECO:0007669"/>
    <property type="project" value="UniProtKB-KW"/>
</dbReference>
<dbReference type="NCBIfam" id="TIGR02937">
    <property type="entry name" value="sigma70-ECF"/>
    <property type="match status" value="1"/>
</dbReference>
<dbReference type="SUPFAM" id="SSF88946">
    <property type="entry name" value="Sigma2 domain of RNA polymerase sigma factors"/>
    <property type="match status" value="1"/>
</dbReference>
<proteinExistence type="inferred from homology"/>
<evidence type="ECO:0000256" key="2">
    <source>
        <dbReference type="ARBA" id="ARBA00023015"/>
    </source>
</evidence>
<accession>A0A4R2SPX1</accession>
<dbReference type="Pfam" id="PF04542">
    <property type="entry name" value="Sigma70_r2"/>
    <property type="match status" value="1"/>
</dbReference>
<keyword evidence="4" id="KW-0238">DNA-binding</keyword>
<dbReference type="OrthoDB" id="9782108at2"/>
<dbReference type="InterPro" id="IPR013325">
    <property type="entry name" value="RNA_pol_sigma_r2"/>
</dbReference>
<dbReference type="Pfam" id="PF08281">
    <property type="entry name" value="Sigma70_r4_2"/>
    <property type="match status" value="1"/>
</dbReference>
<evidence type="ECO:0000256" key="1">
    <source>
        <dbReference type="ARBA" id="ARBA00010641"/>
    </source>
</evidence>
<reference evidence="8 9" key="1">
    <citation type="submission" date="2019-03" db="EMBL/GenBank/DDBJ databases">
        <title>Genomic Encyclopedia of Type Strains, Phase IV (KMG-IV): sequencing the most valuable type-strain genomes for metagenomic binning, comparative biology and taxonomic classification.</title>
        <authorList>
            <person name="Goeker M."/>
        </authorList>
    </citation>
    <scope>NUCLEOTIDE SEQUENCE [LARGE SCALE GENOMIC DNA]</scope>
    <source>
        <strain evidence="8 9">DSM 28404</strain>
    </source>
</reference>
<keyword evidence="9" id="KW-1185">Reference proteome</keyword>
<dbReference type="PANTHER" id="PTHR43133:SF8">
    <property type="entry name" value="RNA POLYMERASE SIGMA FACTOR HI_1459-RELATED"/>
    <property type="match status" value="1"/>
</dbReference>
<dbReference type="Proteomes" id="UP000295763">
    <property type="component" value="Unassembled WGS sequence"/>
</dbReference>
<dbReference type="Gene3D" id="1.10.10.10">
    <property type="entry name" value="Winged helix-like DNA-binding domain superfamily/Winged helix DNA-binding domain"/>
    <property type="match status" value="1"/>
</dbReference>
<keyword evidence="3" id="KW-0731">Sigma factor</keyword>
<evidence type="ECO:0000256" key="5">
    <source>
        <dbReference type="ARBA" id="ARBA00023163"/>
    </source>
</evidence>
<evidence type="ECO:0000313" key="9">
    <source>
        <dbReference type="Proteomes" id="UP000295763"/>
    </source>
</evidence>
<dbReference type="InterPro" id="IPR007627">
    <property type="entry name" value="RNA_pol_sigma70_r2"/>
</dbReference>
<dbReference type="EMBL" id="SLYB01000024">
    <property type="protein sequence ID" value="TCP92227.1"/>
    <property type="molecule type" value="Genomic_DNA"/>
</dbReference>
<gene>
    <name evidence="8" type="ORF">EDC44_12427</name>
</gene>
<dbReference type="NCBIfam" id="TIGR02943">
    <property type="entry name" value="Sig70_famx1"/>
    <property type="match status" value="1"/>
</dbReference>
<comment type="caution">
    <text evidence="8">The sequence shown here is derived from an EMBL/GenBank/DDBJ whole genome shotgun (WGS) entry which is preliminary data.</text>
</comment>
<dbReference type="Gene3D" id="1.10.1740.10">
    <property type="match status" value="1"/>
</dbReference>
<keyword evidence="2" id="KW-0805">Transcription regulation</keyword>
<dbReference type="GO" id="GO:0006352">
    <property type="term" value="P:DNA-templated transcription initiation"/>
    <property type="evidence" value="ECO:0007669"/>
    <property type="project" value="InterPro"/>
</dbReference>
<evidence type="ECO:0000313" key="8">
    <source>
        <dbReference type="EMBL" id="TCP92227.1"/>
    </source>
</evidence>
<evidence type="ECO:0000256" key="3">
    <source>
        <dbReference type="ARBA" id="ARBA00023082"/>
    </source>
</evidence>
<evidence type="ECO:0000259" key="7">
    <source>
        <dbReference type="Pfam" id="PF08281"/>
    </source>
</evidence>